<sequence>MRISRITQALCLTLTLFGAAWTPLAQCGELTAAEAGKIAGQQTGGQVLAVKAADGGFQVKVLTPDGKVRYVFIPNR</sequence>
<dbReference type="AlphaFoldDB" id="A0A6P1DVZ7"/>
<reference evidence="2 3" key="2">
    <citation type="submission" date="2020-02" db="EMBL/GenBank/DDBJ databases">
        <title>Genome sequences of Thiorhodococcus mannitoliphagus and Thiorhodococcus minor, purple sulfur photosynthetic bacteria in the gammaproteobacterial family, Chromatiaceae.</title>
        <authorList>
            <person name="Aviles F.A."/>
            <person name="Meyer T.E."/>
            <person name="Kyndt J.A."/>
        </authorList>
    </citation>
    <scope>NUCLEOTIDE SEQUENCE [LARGE SCALE GENOMIC DNA]</scope>
    <source>
        <strain evidence="2 3">DSM 18266</strain>
    </source>
</reference>
<dbReference type="Proteomes" id="UP000471640">
    <property type="component" value="Unassembled WGS sequence"/>
</dbReference>
<organism evidence="2 3">
    <name type="scientific">Thiorhodococcus mannitoliphagus</name>
    <dbReference type="NCBI Taxonomy" id="329406"/>
    <lineage>
        <taxon>Bacteria</taxon>
        <taxon>Pseudomonadati</taxon>
        <taxon>Pseudomonadota</taxon>
        <taxon>Gammaproteobacteria</taxon>
        <taxon>Chromatiales</taxon>
        <taxon>Chromatiaceae</taxon>
        <taxon>Thiorhodococcus</taxon>
    </lineage>
</organism>
<protein>
    <recommendedName>
        <fullName evidence="4">PepSY domain-containing protein</fullName>
    </recommendedName>
</protein>
<dbReference type="EMBL" id="JAAIJR010000016">
    <property type="protein sequence ID" value="NEX19805.1"/>
    <property type="molecule type" value="Genomic_DNA"/>
</dbReference>
<keyword evidence="1" id="KW-0732">Signal</keyword>
<feature type="signal peptide" evidence="1">
    <location>
        <begin position="1"/>
        <end position="27"/>
    </location>
</feature>
<proteinExistence type="predicted"/>
<keyword evidence="3" id="KW-1185">Reference proteome</keyword>
<name>A0A6P1DVZ7_9GAMM</name>
<gene>
    <name evidence="2" type="ORF">G3480_05670</name>
</gene>
<evidence type="ECO:0000256" key="1">
    <source>
        <dbReference type="SAM" id="SignalP"/>
    </source>
</evidence>
<evidence type="ECO:0000313" key="3">
    <source>
        <dbReference type="Proteomes" id="UP000471640"/>
    </source>
</evidence>
<evidence type="ECO:0008006" key="4">
    <source>
        <dbReference type="Google" id="ProtNLM"/>
    </source>
</evidence>
<feature type="chain" id="PRO_5026989959" description="PepSY domain-containing protein" evidence="1">
    <location>
        <begin position="28"/>
        <end position="76"/>
    </location>
</feature>
<dbReference type="RefSeq" id="WP_164652704.1">
    <property type="nucleotide sequence ID" value="NZ_JAAIJR010000016.1"/>
</dbReference>
<accession>A0A6P1DVZ7</accession>
<evidence type="ECO:0000313" key="2">
    <source>
        <dbReference type="EMBL" id="NEX19805.1"/>
    </source>
</evidence>
<comment type="caution">
    <text evidence="2">The sequence shown here is derived from an EMBL/GenBank/DDBJ whole genome shotgun (WGS) entry which is preliminary data.</text>
</comment>
<reference evidence="3" key="1">
    <citation type="journal article" date="2020" name="Microbiol. Resour. Announc.">
        <title>Draft Genome Sequences of Thiorhodococcus mannitoliphagus and Thiorhodococcus minor, Purple Sulfur Photosynthetic Bacteria in the Gammaproteobacterial Family Chromatiaceae.</title>
        <authorList>
            <person name="Aviles F.A."/>
            <person name="Meyer T.E."/>
            <person name="Kyndt J.A."/>
        </authorList>
    </citation>
    <scope>NUCLEOTIDE SEQUENCE [LARGE SCALE GENOMIC DNA]</scope>
    <source>
        <strain evidence="3">DSM 18266</strain>
    </source>
</reference>